<proteinExistence type="inferred from homology"/>
<comment type="caution">
    <text evidence="3">The sequence shown here is derived from an EMBL/GenBank/DDBJ whole genome shotgun (WGS) entry which is preliminary data.</text>
</comment>
<keyword evidence="4" id="KW-1185">Reference proteome</keyword>
<protein>
    <recommendedName>
        <fullName evidence="2">YCII-related domain-containing protein</fullName>
    </recommendedName>
</protein>
<dbReference type="Gene3D" id="3.30.70.1060">
    <property type="entry name" value="Dimeric alpha+beta barrel"/>
    <property type="match status" value="1"/>
</dbReference>
<evidence type="ECO:0000256" key="1">
    <source>
        <dbReference type="ARBA" id="ARBA00007689"/>
    </source>
</evidence>
<dbReference type="OrthoDB" id="9814407at2"/>
<feature type="domain" description="YCII-related" evidence="2">
    <location>
        <begin position="3"/>
        <end position="81"/>
    </location>
</feature>
<dbReference type="Proteomes" id="UP000050867">
    <property type="component" value="Unassembled WGS sequence"/>
</dbReference>
<dbReference type="EMBL" id="LLZU01000005">
    <property type="protein sequence ID" value="KRV50299.1"/>
    <property type="molecule type" value="Genomic_DNA"/>
</dbReference>
<comment type="similarity">
    <text evidence="1">Belongs to the YciI family.</text>
</comment>
<sequence length="100" mass="10601">MLHLLSLHYTGSEEAAEPFVEDHVSYLDRHHRDGTFLVSGQTTPTSIGGAIVAHGVDRATIEQITAQDPFVANGVATYSVTTIIPGRVHPDLAGLLNPAG</sequence>
<accession>A0A0T6LW11</accession>
<dbReference type="Pfam" id="PF03795">
    <property type="entry name" value="YCII"/>
    <property type="match status" value="1"/>
</dbReference>
<name>A0A0T6LW11_WENVI</name>
<dbReference type="InterPro" id="IPR005545">
    <property type="entry name" value="YCII"/>
</dbReference>
<reference evidence="3 4" key="1">
    <citation type="submission" date="2015-10" db="EMBL/GenBank/DDBJ databases">
        <title>Draft genome sequence of pyrrolomycin-producing Streptomyces vitaminophilus.</title>
        <authorList>
            <person name="Graham D.E."/>
            <person name="Mahan K.M."/>
            <person name="Klingeman D.M."/>
            <person name="Hettich R.L."/>
            <person name="Parry R.J."/>
        </authorList>
    </citation>
    <scope>NUCLEOTIDE SEQUENCE [LARGE SCALE GENOMIC DNA]</scope>
    <source>
        <strain evidence="3 4">ATCC 31673</strain>
    </source>
</reference>
<evidence type="ECO:0000259" key="2">
    <source>
        <dbReference type="Pfam" id="PF03795"/>
    </source>
</evidence>
<dbReference type="SUPFAM" id="SSF54909">
    <property type="entry name" value="Dimeric alpha+beta barrel"/>
    <property type="match status" value="1"/>
</dbReference>
<dbReference type="STRING" id="76728.AQ490_14400"/>
<dbReference type="InterPro" id="IPR011008">
    <property type="entry name" value="Dimeric_a/b-barrel"/>
</dbReference>
<gene>
    <name evidence="3" type="ORF">AQ490_14400</name>
</gene>
<dbReference type="eggNOG" id="COG2350">
    <property type="taxonomic scope" value="Bacteria"/>
</dbReference>
<dbReference type="PANTHER" id="PTHR37828:SF1">
    <property type="entry name" value="YCII-RELATED DOMAIN-CONTAINING PROTEIN"/>
    <property type="match status" value="1"/>
</dbReference>
<evidence type="ECO:0000313" key="3">
    <source>
        <dbReference type="EMBL" id="KRV50299.1"/>
    </source>
</evidence>
<dbReference type="RefSeq" id="WP_018382249.1">
    <property type="nucleotide sequence ID" value="NZ_LLZU01000005.1"/>
</dbReference>
<organism evidence="3 4">
    <name type="scientific">Wenjunlia vitaminophila</name>
    <name type="common">Streptomyces vitaminophilus</name>
    <dbReference type="NCBI Taxonomy" id="76728"/>
    <lineage>
        <taxon>Bacteria</taxon>
        <taxon>Bacillati</taxon>
        <taxon>Actinomycetota</taxon>
        <taxon>Actinomycetes</taxon>
        <taxon>Kitasatosporales</taxon>
        <taxon>Streptomycetaceae</taxon>
        <taxon>Wenjunlia</taxon>
    </lineage>
</organism>
<dbReference type="AlphaFoldDB" id="A0A0T6LW11"/>
<evidence type="ECO:0000313" key="4">
    <source>
        <dbReference type="Proteomes" id="UP000050867"/>
    </source>
</evidence>
<dbReference type="PANTHER" id="PTHR37828">
    <property type="entry name" value="GSR2449 PROTEIN"/>
    <property type="match status" value="1"/>
</dbReference>